<feature type="transmembrane region" description="Helical" evidence="4">
    <location>
        <begin position="687"/>
        <end position="710"/>
    </location>
</feature>
<dbReference type="Pfam" id="PF13920">
    <property type="entry name" value="zf-C3HC4_3"/>
    <property type="match status" value="1"/>
</dbReference>
<name>A0A8S1LFK5_PARPR</name>
<dbReference type="FunFam" id="3.30.40.10:FF:000790">
    <property type="entry name" value="Uncharacterized protein"/>
    <property type="match status" value="1"/>
</dbReference>
<dbReference type="InterPro" id="IPR001841">
    <property type="entry name" value="Znf_RING"/>
</dbReference>
<keyword evidence="4" id="KW-1133">Transmembrane helix</keyword>
<dbReference type="PROSITE" id="PS50089">
    <property type="entry name" value="ZF_RING_2"/>
    <property type="match status" value="2"/>
</dbReference>
<feature type="domain" description="RING-type" evidence="5">
    <location>
        <begin position="1232"/>
        <end position="1273"/>
    </location>
</feature>
<keyword evidence="7" id="KW-1185">Reference proteome</keyword>
<dbReference type="CDD" id="cd16454">
    <property type="entry name" value="RING-H2_PA-TM-RING"/>
    <property type="match status" value="1"/>
</dbReference>
<comment type="caution">
    <text evidence="6">The sequence shown here is derived from an EMBL/GenBank/DDBJ whole genome shotgun (WGS) entry which is preliminary data.</text>
</comment>
<dbReference type="PANTHER" id="PTHR38566:SF1">
    <property type="entry name" value="CHROMOSOME UNDETERMINED SCAFFOLD_18, WHOLE GENOME SHOTGUN SEQUENCE"/>
    <property type="match status" value="1"/>
</dbReference>
<feature type="compositionally biased region" description="Polar residues" evidence="3">
    <location>
        <begin position="1004"/>
        <end position="1024"/>
    </location>
</feature>
<dbReference type="EMBL" id="CAJJDM010000036">
    <property type="protein sequence ID" value="CAD8065095.1"/>
    <property type="molecule type" value="Genomic_DNA"/>
</dbReference>
<evidence type="ECO:0000313" key="7">
    <source>
        <dbReference type="Proteomes" id="UP000688137"/>
    </source>
</evidence>
<sequence length="1292" mass="151437">MQKVQQQKKKKLRVTKNLEPIMKELQQFRAEQPETQLTYEELDNFLQLYNKVTSSQIIECKLQNLDLQIRDVKFKIHYEEDTLFALNKQIHQNFRRGLAFVNYGQGWKILRKGQKKFFDLYFDDIQGKGDQFCQRINYYNIGRAEELASQNKQIKIYISEKANGENCQISYCKDIDSWSISSKNKTLVLRDENDMQAQYYQNDSYKVALMIAKQWFRELQQINQPLDGLKNILQDHTFVGEFCGHVQLQHLIRYDDVQIRFFSIVKKNGIETCLSPKFSQQIFENLQLKTVKFREIITNSIQDLKMKLLELEKEISRMTLKEMGEGSVLYFCNSENDECLSLAKLKTIEYRIIRKIREKMKSLVFKKIDNKICLNKFINECQQFPYFNDPEFQKAYYIELCTKLLSFGQYLIKELKEEKLYKSVFNVIKQSFLDFLDLIKQNAPFDFIVNHFVKMKQQNNLNFIYESSFKINKIVIQQFKVISQFSSQNLNKKNLYKKQLIQLLLNALDYRFRLLEVESKIGFIICKIFGLNKIFLLVSLFNGFCFLFNTNICFGWDYKIIIIYACTAQFAFLISRLLSSQGINSYCCFAIMESTLLITYLLGFIYNKEVSPININLISYTLLIIQFVILAITILMGRQNLEGQGHDQSKQIQEILVSALKCIGSLQIVFLSLKLSNQINWCWMQTFIIIWFIIGTMILIEICLFIDLLMKCYNNKQENKKQISKSISIQVYGSIWFNIVLIGFISISLLTFLGLGLLLDYQISSMNLGGFILTIIYYILEIGYYIKNKKDLISFLNIQENLTQIQNQEQNNEQTSLKERIKQIHRLSVSRMPQFMIKLSATYFKKKEQISIKNSPIGSISNQDKKFRSISFSDIKQNKDNKKQSSQIYDEELTKRFDNLLSSPRLKLEVSESIGAELSSRVQPKQIQLCLICYEKESNMINQPCGHGGFCQECSQQLLAKSDLCLLCRKPVTHALIIQGVENRESLVEVVGIYQDAKKPPSSHKVQTPQFAKEQQQPKNAKGNNRQVFRIQTFKLSPNFKNNLSQMPSTQDTLEQKLADQTSEIKLLQNQIAELKKQNELLEQRLRKANSTVSDYWIKVKDTQTKLQQVSNKFKSSRDKKKMYKRRIIDALNYFYGRYTDAQQQNTPFLQLEELRQILLQLGMHESIVQEMQYLNQQAQNQLNVNIDNMTYEQILNLQERIGNQNVGLTKLQIKEIPKKTKEANDNVEEICTICYDQILTGNVYRQLSCNHIYHSKCIKAWLLNHKKCPVCNIEVILGSDQHNDHNHQQTQ</sequence>
<feature type="transmembrane region" description="Helical" evidence="4">
    <location>
        <begin position="586"/>
        <end position="605"/>
    </location>
</feature>
<evidence type="ECO:0000259" key="5">
    <source>
        <dbReference type="PROSITE" id="PS50089"/>
    </source>
</evidence>
<feature type="transmembrane region" description="Helical" evidence="4">
    <location>
        <begin position="761"/>
        <end position="780"/>
    </location>
</feature>
<feature type="transmembrane region" description="Helical" evidence="4">
    <location>
        <begin position="561"/>
        <end position="579"/>
    </location>
</feature>
<reference evidence="6" key="1">
    <citation type="submission" date="2021-01" db="EMBL/GenBank/DDBJ databases">
        <authorList>
            <consortium name="Genoscope - CEA"/>
            <person name="William W."/>
        </authorList>
    </citation>
    <scope>NUCLEOTIDE SEQUENCE</scope>
</reference>
<keyword evidence="2" id="KW-0175">Coiled coil</keyword>
<feature type="coiled-coil region" evidence="2">
    <location>
        <begin position="1051"/>
        <end position="1092"/>
    </location>
</feature>
<keyword evidence="1" id="KW-0479">Metal-binding</keyword>
<dbReference type="SMART" id="SM00184">
    <property type="entry name" value="RING"/>
    <property type="match status" value="2"/>
</dbReference>
<accession>A0A8S1LFK5</accession>
<evidence type="ECO:0000256" key="3">
    <source>
        <dbReference type="SAM" id="MobiDB-lite"/>
    </source>
</evidence>
<evidence type="ECO:0000256" key="1">
    <source>
        <dbReference type="PROSITE-ProRule" id="PRU00175"/>
    </source>
</evidence>
<protein>
    <recommendedName>
        <fullName evidence="5">RING-type domain-containing protein</fullName>
    </recommendedName>
</protein>
<dbReference type="Pfam" id="PF13639">
    <property type="entry name" value="zf-RING_2"/>
    <property type="match status" value="1"/>
</dbReference>
<evidence type="ECO:0000313" key="6">
    <source>
        <dbReference type="EMBL" id="CAD8065095.1"/>
    </source>
</evidence>
<feature type="domain" description="RING-type" evidence="5">
    <location>
        <begin position="930"/>
        <end position="969"/>
    </location>
</feature>
<keyword evidence="1" id="KW-0863">Zinc-finger</keyword>
<dbReference type="GO" id="GO:0008270">
    <property type="term" value="F:zinc ion binding"/>
    <property type="evidence" value="ECO:0007669"/>
    <property type="project" value="UniProtKB-KW"/>
</dbReference>
<dbReference type="InterPro" id="IPR021122">
    <property type="entry name" value="RNA_ligase_dom_REL/Rnl2"/>
</dbReference>
<evidence type="ECO:0000256" key="2">
    <source>
        <dbReference type="SAM" id="Coils"/>
    </source>
</evidence>
<keyword evidence="4" id="KW-0812">Transmembrane</keyword>
<organism evidence="6 7">
    <name type="scientific">Paramecium primaurelia</name>
    <dbReference type="NCBI Taxonomy" id="5886"/>
    <lineage>
        <taxon>Eukaryota</taxon>
        <taxon>Sar</taxon>
        <taxon>Alveolata</taxon>
        <taxon>Ciliophora</taxon>
        <taxon>Intramacronucleata</taxon>
        <taxon>Oligohymenophorea</taxon>
        <taxon>Peniculida</taxon>
        <taxon>Parameciidae</taxon>
        <taxon>Paramecium</taxon>
    </lineage>
</organism>
<proteinExistence type="predicted"/>
<dbReference type="PANTHER" id="PTHR38566">
    <property type="entry name" value="RNA_LIG_T4_1 DOMAIN-CONTAINING PROTEIN"/>
    <property type="match status" value="1"/>
</dbReference>
<feature type="coiled-coil region" evidence="2">
    <location>
        <begin position="294"/>
        <end position="321"/>
    </location>
</feature>
<feature type="transmembrane region" description="Helical" evidence="4">
    <location>
        <begin position="617"/>
        <end position="635"/>
    </location>
</feature>
<evidence type="ECO:0000256" key="4">
    <source>
        <dbReference type="SAM" id="Phobius"/>
    </source>
</evidence>
<feature type="transmembrane region" description="Helical" evidence="4">
    <location>
        <begin position="731"/>
        <end position="755"/>
    </location>
</feature>
<keyword evidence="1" id="KW-0862">Zinc</keyword>
<dbReference type="Pfam" id="PF09414">
    <property type="entry name" value="RNA_ligase"/>
    <property type="match status" value="1"/>
</dbReference>
<feature type="region of interest" description="Disordered" evidence="3">
    <location>
        <begin position="998"/>
        <end position="1024"/>
    </location>
</feature>
<gene>
    <name evidence="6" type="ORF">PPRIM_AZ9-3.1.T0370095</name>
</gene>
<keyword evidence="4" id="KW-0472">Membrane</keyword>
<dbReference type="Proteomes" id="UP000688137">
    <property type="component" value="Unassembled WGS sequence"/>
</dbReference>